<evidence type="ECO:0000259" key="2">
    <source>
        <dbReference type="Pfam" id="PF01458"/>
    </source>
</evidence>
<dbReference type="NCBIfam" id="TIGR01981">
    <property type="entry name" value="sufD"/>
    <property type="match status" value="1"/>
</dbReference>
<reference evidence="4 5" key="1">
    <citation type="submission" date="2017-05" db="EMBL/GenBank/DDBJ databases">
        <title>Lactobacillus nurukis nov., sp. nov., isolated from nuruk.</title>
        <authorList>
            <person name="Kim S.-J."/>
        </authorList>
    </citation>
    <scope>NUCLEOTIDE SEQUENCE [LARGE SCALE GENOMIC DNA]</scope>
    <source>
        <strain evidence="4 5">SYF10-1a</strain>
    </source>
</reference>
<dbReference type="SUPFAM" id="SSF101960">
    <property type="entry name" value="Stabilizer of iron transporter SufD"/>
    <property type="match status" value="1"/>
</dbReference>
<evidence type="ECO:0000256" key="1">
    <source>
        <dbReference type="ARBA" id="ARBA00043967"/>
    </source>
</evidence>
<protein>
    <submittedName>
        <fullName evidence="4">Fe-S cluster assembly protein SufD</fullName>
    </submittedName>
</protein>
<dbReference type="GO" id="GO:0016226">
    <property type="term" value="P:iron-sulfur cluster assembly"/>
    <property type="evidence" value="ECO:0007669"/>
    <property type="project" value="InterPro"/>
</dbReference>
<dbReference type="EMBL" id="NIPR01000001">
    <property type="protein sequence ID" value="PMD73896.1"/>
    <property type="molecule type" value="Genomic_DNA"/>
</dbReference>
<sequence>MKIRRSEMTPDKLVQIATENNEPRWFIEKRIRALKIMSELELPKMQRFDYHTWSMTPETTKISIMDHDHSENYVLLDIFEAARRYPELMQKYYMNKVIKSNENKLTAYHTAFLNQGLFLFIPKNTVVDKPIEINLQQDSNIFNSHILIVAEENTQVSFIQKSTTEVEQQSSANCIVEIVAKANSIVKYAAVDELGSNVTSYLSRRAFVDQNAYVDWSIGLMNSGNTVADFDTDLYGEGSHSEIKVVDITTGKQQEGVNTRVTNYGKHSIGNINQRGVIMDRSKLIFNGIGHIIHGASGANAEQQNRVLMMSNHAHGDANPILLIDENDVLAGHAASVGQVDQKQLYYLMSRGIDKKTAQRLVIRGFLGDVLTSIPSKKIREQLIQTIERKLADGQKLSENS</sequence>
<keyword evidence="5" id="KW-1185">Reference proteome</keyword>
<dbReference type="Pfam" id="PF01458">
    <property type="entry name" value="SUFBD_core"/>
    <property type="match status" value="1"/>
</dbReference>
<organism evidence="4 5">
    <name type="scientific">Companilactobacillus nuruki</name>
    <dbReference type="NCBI Taxonomy" id="1993540"/>
    <lineage>
        <taxon>Bacteria</taxon>
        <taxon>Bacillati</taxon>
        <taxon>Bacillota</taxon>
        <taxon>Bacilli</taxon>
        <taxon>Lactobacillales</taxon>
        <taxon>Lactobacillaceae</taxon>
        <taxon>Companilactobacillus</taxon>
    </lineage>
</organism>
<dbReference type="InterPro" id="IPR045595">
    <property type="entry name" value="SufBD_N"/>
</dbReference>
<accession>A0A2N7AXW0</accession>
<evidence type="ECO:0000259" key="3">
    <source>
        <dbReference type="Pfam" id="PF19295"/>
    </source>
</evidence>
<dbReference type="OrthoDB" id="9803529at2"/>
<dbReference type="PANTHER" id="PTHR30508:SF1">
    <property type="entry name" value="UPF0051 PROTEIN ABCI8, CHLOROPLASTIC-RELATED"/>
    <property type="match status" value="1"/>
</dbReference>
<dbReference type="AlphaFoldDB" id="A0A2N7AXW0"/>
<proteinExistence type="inferred from homology"/>
<dbReference type="InterPro" id="IPR011542">
    <property type="entry name" value="SUF_FeS_clus_asmbl_SufD"/>
</dbReference>
<comment type="similarity">
    <text evidence="1">Belongs to the iron-sulfur cluster assembly SufBD family.</text>
</comment>
<dbReference type="InterPro" id="IPR037284">
    <property type="entry name" value="SUF_FeS_clus_asmbl_SufBD_sf"/>
</dbReference>
<gene>
    <name evidence="4" type="primary">sufD</name>
    <name evidence="4" type="ORF">CBP76_00695</name>
</gene>
<dbReference type="Pfam" id="PF19295">
    <property type="entry name" value="SufBD_N"/>
    <property type="match status" value="1"/>
</dbReference>
<dbReference type="InterPro" id="IPR055346">
    <property type="entry name" value="Fe-S_cluster_assembly_SufBD"/>
</dbReference>
<feature type="domain" description="SUF system FeS cluster assembly SufBD core" evidence="2">
    <location>
        <begin position="137"/>
        <end position="366"/>
    </location>
</feature>
<comment type="caution">
    <text evidence="4">The sequence shown here is derived from an EMBL/GenBank/DDBJ whole genome shotgun (WGS) entry which is preliminary data.</text>
</comment>
<evidence type="ECO:0000313" key="5">
    <source>
        <dbReference type="Proteomes" id="UP000235649"/>
    </source>
</evidence>
<dbReference type="PANTHER" id="PTHR30508">
    <property type="entry name" value="FES CLUSTER ASSEMBLY PROTEIN SUF"/>
    <property type="match status" value="1"/>
</dbReference>
<dbReference type="Proteomes" id="UP000235649">
    <property type="component" value="Unassembled WGS sequence"/>
</dbReference>
<name>A0A2N7AXW0_9LACO</name>
<dbReference type="InterPro" id="IPR000825">
    <property type="entry name" value="SUF_FeS_clus_asmbl_SufBD_core"/>
</dbReference>
<evidence type="ECO:0000313" key="4">
    <source>
        <dbReference type="EMBL" id="PMD73896.1"/>
    </source>
</evidence>
<feature type="domain" description="SUF system FeS cluster assembly SufBD N-terminal" evidence="3">
    <location>
        <begin position="71"/>
        <end position="133"/>
    </location>
</feature>